<evidence type="ECO:0000313" key="1">
    <source>
        <dbReference type="EMBL" id="KAL3315606.1"/>
    </source>
</evidence>
<dbReference type="Proteomes" id="UP001626550">
    <property type="component" value="Unassembled WGS sequence"/>
</dbReference>
<organism evidence="1 2">
    <name type="scientific">Cichlidogyrus casuarinus</name>
    <dbReference type="NCBI Taxonomy" id="1844966"/>
    <lineage>
        <taxon>Eukaryota</taxon>
        <taxon>Metazoa</taxon>
        <taxon>Spiralia</taxon>
        <taxon>Lophotrochozoa</taxon>
        <taxon>Platyhelminthes</taxon>
        <taxon>Monogenea</taxon>
        <taxon>Monopisthocotylea</taxon>
        <taxon>Dactylogyridea</taxon>
        <taxon>Ancyrocephalidae</taxon>
        <taxon>Cichlidogyrus</taxon>
    </lineage>
</organism>
<dbReference type="EMBL" id="JBJKFK010000709">
    <property type="protein sequence ID" value="KAL3315606.1"/>
    <property type="molecule type" value="Genomic_DNA"/>
</dbReference>
<protein>
    <submittedName>
        <fullName evidence="1">Uncharacterized protein</fullName>
    </submittedName>
</protein>
<sequence>MNIPKKSGSEFLPGLNRSDLSFRLQLCLWESRSFSAQFLLPLLLEKANSDNDRNRLESLLLLSDVLSGHVPQPKIYPVPPAIPINQSLTNSCDFNPIDTAKVAPYLTSILRLIKDLANLPSFDRCVENQTTLKDCIRSLFICYSRQNCTKHEQKDLVTLFLNTLWPLNSEGCCGESKGDGCCKEGNSTAPSPASTDCIIQALLSSDDYQYAELASLLSFRLLQPVEKDISYLVSASKEDSASALQKFFKRGPWYSCINRELINGSEMQGFLLFICSLALELASYESVNSFFSSNVTLDISESILLPTNIVTSEPGDERLLSLSEVVTLGFAFRMARLFASQLERDFVQIFIENMLQLKEKRSSNKSHDNFQYVNL</sequence>
<accession>A0ABD2QBF0</accession>
<reference evidence="1 2" key="1">
    <citation type="submission" date="2024-11" db="EMBL/GenBank/DDBJ databases">
        <title>Adaptive evolution of stress response genes in parasites aligns with host niche diversity.</title>
        <authorList>
            <person name="Hahn C."/>
            <person name="Resl P."/>
        </authorList>
    </citation>
    <scope>NUCLEOTIDE SEQUENCE [LARGE SCALE GENOMIC DNA]</scope>
    <source>
        <strain evidence="1">EGGRZ-B1_66</strain>
        <tissue evidence="1">Body</tissue>
    </source>
</reference>
<comment type="caution">
    <text evidence="1">The sequence shown here is derived from an EMBL/GenBank/DDBJ whole genome shotgun (WGS) entry which is preliminary data.</text>
</comment>
<evidence type="ECO:0000313" key="2">
    <source>
        <dbReference type="Proteomes" id="UP001626550"/>
    </source>
</evidence>
<gene>
    <name evidence="1" type="ORF">Ciccas_005758</name>
</gene>
<proteinExistence type="predicted"/>
<keyword evidence="2" id="KW-1185">Reference proteome</keyword>
<name>A0ABD2QBF0_9PLAT</name>
<dbReference type="AlphaFoldDB" id="A0ABD2QBF0"/>